<organism evidence="2 3">
    <name type="scientific">Vitis vinifera</name>
    <name type="common">Grape</name>
    <dbReference type="NCBI Taxonomy" id="29760"/>
    <lineage>
        <taxon>Eukaryota</taxon>
        <taxon>Viridiplantae</taxon>
        <taxon>Streptophyta</taxon>
        <taxon>Embryophyta</taxon>
        <taxon>Tracheophyta</taxon>
        <taxon>Spermatophyta</taxon>
        <taxon>Magnoliopsida</taxon>
        <taxon>eudicotyledons</taxon>
        <taxon>Gunneridae</taxon>
        <taxon>Pentapetalae</taxon>
        <taxon>rosids</taxon>
        <taxon>Vitales</taxon>
        <taxon>Vitaceae</taxon>
        <taxon>Viteae</taxon>
        <taxon>Vitis</taxon>
    </lineage>
</organism>
<keyword evidence="3" id="KW-1185">Reference proteome</keyword>
<dbReference type="PANTHER" id="PTHR23172">
    <property type="entry name" value="AUXILIN/CYCLIN G-ASSOCIATED KINASE-RELATED"/>
    <property type="match status" value="1"/>
</dbReference>
<dbReference type="Gene3D" id="1.10.287.110">
    <property type="entry name" value="DnaJ domain"/>
    <property type="match status" value="1"/>
</dbReference>
<reference evidence="2 3" key="1">
    <citation type="journal article" date="2023" name="Hortic Res">
        <title>The complete reference genome for grapevine (Vitis vinifera L.) genetics and breeding.</title>
        <authorList>
            <person name="Shi X."/>
            <person name="Cao S."/>
            <person name="Wang X."/>
            <person name="Huang S."/>
            <person name="Wang Y."/>
            <person name="Liu Z."/>
            <person name="Liu W."/>
            <person name="Leng X."/>
            <person name="Peng Y."/>
            <person name="Wang N."/>
            <person name="Wang Y."/>
            <person name="Ma Z."/>
            <person name="Xu X."/>
            <person name="Zhang F."/>
            <person name="Xue H."/>
            <person name="Zhong H."/>
            <person name="Wang Y."/>
            <person name="Zhang K."/>
            <person name="Velt A."/>
            <person name="Avia K."/>
            <person name="Holtgrawe D."/>
            <person name="Grimplet J."/>
            <person name="Matus J.T."/>
            <person name="Ware D."/>
            <person name="Wu X."/>
            <person name="Wang H."/>
            <person name="Liu C."/>
            <person name="Fang Y."/>
            <person name="Rustenholz C."/>
            <person name="Cheng Z."/>
            <person name="Xiao H."/>
            <person name="Zhou Y."/>
        </authorList>
    </citation>
    <scope>NUCLEOTIDE SEQUENCE [LARGE SCALE GENOMIC DNA]</scope>
    <source>
        <strain evidence="3">cv. Pinot noir / PN40024</strain>
        <tissue evidence="2">Leaf</tissue>
    </source>
</reference>
<feature type="compositionally biased region" description="Basic and acidic residues" evidence="1">
    <location>
        <begin position="452"/>
        <end position="462"/>
    </location>
</feature>
<feature type="compositionally biased region" description="Polar residues" evidence="1">
    <location>
        <begin position="159"/>
        <end position="171"/>
    </location>
</feature>
<proteinExistence type="predicted"/>
<feature type="compositionally biased region" description="Polar residues" evidence="1">
    <location>
        <begin position="496"/>
        <end position="507"/>
    </location>
</feature>
<protein>
    <recommendedName>
        <fullName evidence="4">J domain-containing protein required for chloroplast accumulation response 1</fullName>
    </recommendedName>
</protein>
<dbReference type="EMBL" id="CP126665">
    <property type="protein sequence ID" value="WKA10104.1"/>
    <property type="molecule type" value="Genomic_DNA"/>
</dbReference>
<feature type="compositionally biased region" description="Basic and acidic residues" evidence="1">
    <location>
        <begin position="477"/>
        <end position="486"/>
    </location>
</feature>
<evidence type="ECO:0000256" key="1">
    <source>
        <dbReference type="SAM" id="MobiDB-lite"/>
    </source>
</evidence>
<feature type="region of interest" description="Disordered" evidence="1">
    <location>
        <begin position="118"/>
        <end position="171"/>
    </location>
</feature>
<gene>
    <name evidence="2" type="ORF">VitviT2T_027697</name>
</gene>
<evidence type="ECO:0008006" key="4">
    <source>
        <dbReference type="Google" id="ProtNLM"/>
    </source>
</evidence>
<feature type="compositionally biased region" description="Basic and acidic residues" evidence="1">
    <location>
        <begin position="517"/>
        <end position="526"/>
    </location>
</feature>
<feature type="region of interest" description="Disordered" evidence="1">
    <location>
        <begin position="440"/>
        <end position="575"/>
    </location>
</feature>
<dbReference type="InterPro" id="IPR036869">
    <property type="entry name" value="J_dom_sf"/>
</dbReference>
<evidence type="ECO:0000313" key="3">
    <source>
        <dbReference type="Proteomes" id="UP001227230"/>
    </source>
</evidence>
<accession>A0ABY9DST8</accession>
<feature type="region of interest" description="Disordered" evidence="1">
    <location>
        <begin position="184"/>
        <end position="260"/>
    </location>
</feature>
<name>A0ABY9DST8_VITVI</name>
<dbReference type="PANTHER" id="PTHR23172:SF64">
    <property type="entry name" value="J DOMAIN-CONTAINING PROTEIN REQUIRED FOR CHLOROPLAST ACCUMULATION RESPONSE 1"/>
    <property type="match status" value="1"/>
</dbReference>
<dbReference type="SUPFAM" id="SSF46565">
    <property type="entry name" value="Chaperone J-domain"/>
    <property type="match status" value="1"/>
</dbReference>
<evidence type="ECO:0000313" key="2">
    <source>
        <dbReference type="EMBL" id="WKA10104.1"/>
    </source>
</evidence>
<feature type="compositionally biased region" description="Polar residues" evidence="1">
    <location>
        <begin position="527"/>
        <end position="545"/>
    </location>
</feature>
<sequence>MIGSVLISMERCCHKENTVLGCRHQRSLVTSVSSPKTPLRHSDVDFHDVFGGPPRRLSNQVTRYSFGEGTEPSALRGGEDGVSVCNPWTGLSEKPVFGEDGGNRRRYHSEDFFDDIFRGDNSVNTSPRGHDLDPFSSSPGSRVLSPAQPLPPPQAEIFGSSSNPAQLSTSLPSKVTRAMDFHSLREPGASNGSSYPYSPPSRFSNQTIQGQDGLKNDPWPSYRQSRLSHEFSLAGDESPKLTTSNRADMGDNLENGSNSSKVEINTSQSHFSLYKWASKGVPFVTPLRRLNSSRTKVKSKTERCSSTNGRFQSERMVSELPEAIMHDVEYHYTDDTSASTKSFKIDREKQKNDALFTKITQDRLEECQIVEEVVLAIPNLEPLNKTHNRIEDDAVLSNTRKEGKPYSLSETGLCGKAEKEISVLAHEVSNPELKSLRSLLHETDDGQGTDKVTGKDGGKESMLKTTKKSSVDVVPENAKEQERKGIASDSALVDKASSQCSPRNSGDSLGRNGVKGKVREFVKKLNQEASSKPITNSEPSDPRSQSSRRKNAGSFRAEKGAHVSATETDEQMHMDNANRKKMVPDASIMVDENPKQQQRRYSGLKTAIHKSSGTTYVQKDSLASVSIPDDSVAALRDRQDSFQGNFVIEELSQEQSKQPQIDEDHDEIQVSDAKIRQWLSGKEGNIRSLLSTLQYVLWPESGWKPVPLVDIIEGNAVKRAYQKALLCLHPDKLQQKGAAVHQKYIAEKVFDSLQEAWTHFNSLGSF</sequence>
<dbReference type="Proteomes" id="UP001227230">
    <property type="component" value="Chromosome 18"/>
</dbReference>